<dbReference type="GO" id="GO:0016747">
    <property type="term" value="F:acyltransferase activity, transferring groups other than amino-acyl groups"/>
    <property type="evidence" value="ECO:0007669"/>
    <property type="project" value="InterPro"/>
</dbReference>
<evidence type="ECO:0000259" key="2">
    <source>
        <dbReference type="Pfam" id="PF01757"/>
    </source>
</evidence>
<evidence type="ECO:0000256" key="1">
    <source>
        <dbReference type="SAM" id="Phobius"/>
    </source>
</evidence>
<evidence type="ECO:0000313" key="4">
    <source>
        <dbReference type="Proteomes" id="UP000260025"/>
    </source>
</evidence>
<name>A0A3E2VID8_CLOIN</name>
<organism evidence="3 4">
    <name type="scientific">Clostridium innocuum</name>
    <dbReference type="NCBI Taxonomy" id="1522"/>
    <lineage>
        <taxon>Bacteria</taxon>
        <taxon>Bacillati</taxon>
        <taxon>Bacillota</taxon>
        <taxon>Clostridia</taxon>
        <taxon>Eubacteriales</taxon>
        <taxon>Clostridiaceae</taxon>
        <taxon>Clostridium</taxon>
    </lineage>
</organism>
<keyword evidence="1" id="KW-1133">Transmembrane helix</keyword>
<dbReference type="RefSeq" id="WP_117444710.1">
    <property type="nucleotide sequence ID" value="NZ_QVEV01000046.1"/>
</dbReference>
<feature type="transmembrane region" description="Helical" evidence="1">
    <location>
        <begin position="117"/>
        <end position="137"/>
    </location>
</feature>
<proteinExistence type="predicted"/>
<protein>
    <recommendedName>
        <fullName evidence="2">Acyltransferase 3 domain-containing protein</fullName>
    </recommendedName>
</protein>
<evidence type="ECO:0000313" key="3">
    <source>
        <dbReference type="EMBL" id="RGC10336.1"/>
    </source>
</evidence>
<gene>
    <name evidence="3" type="ORF">DXA38_19940</name>
</gene>
<keyword evidence="1" id="KW-0812">Transmembrane</keyword>
<dbReference type="EMBL" id="QVEV01000046">
    <property type="protein sequence ID" value="RGC10336.1"/>
    <property type="molecule type" value="Genomic_DNA"/>
</dbReference>
<accession>A0A3E2VID8</accession>
<dbReference type="InterPro" id="IPR002656">
    <property type="entry name" value="Acyl_transf_3_dom"/>
</dbReference>
<keyword evidence="1" id="KW-0472">Membrane</keyword>
<comment type="caution">
    <text evidence="3">The sequence shown here is derived from an EMBL/GenBank/DDBJ whole genome shotgun (WGS) entry which is preliminary data.</text>
</comment>
<dbReference type="AlphaFoldDB" id="A0A3E2VID8"/>
<feature type="transmembrane region" description="Helical" evidence="1">
    <location>
        <begin position="149"/>
        <end position="166"/>
    </location>
</feature>
<feature type="transmembrane region" description="Helical" evidence="1">
    <location>
        <begin position="79"/>
        <end position="105"/>
    </location>
</feature>
<dbReference type="Pfam" id="PF01757">
    <property type="entry name" value="Acyl_transf_3"/>
    <property type="match status" value="1"/>
</dbReference>
<dbReference type="Proteomes" id="UP000260025">
    <property type="component" value="Unassembled WGS sequence"/>
</dbReference>
<feature type="transmembrane region" description="Helical" evidence="1">
    <location>
        <begin position="12"/>
        <end position="30"/>
    </location>
</feature>
<feature type="domain" description="Acyltransferase 3" evidence="2">
    <location>
        <begin position="8"/>
        <end position="159"/>
    </location>
</feature>
<dbReference type="OrthoDB" id="9816377at2"/>
<feature type="transmembrane region" description="Helical" evidence="1">
    <location>
        <begin position="42"/>
        <end position="67"/>
    </location>
</feature>
<reference evidence="3 4" key="1">
    <citation type="submission" date="2018-08" db="EMBL/GenBank/DDBJ databases">
        <title>A genome reference for cultivated species of the human gut microbiota.</title>
        <authorList>
            <person name="Zou Y."/>
            <person name="Xue W."/>
            <person name="Luo G."/>
        </authorList>
    </citation>
    <scope>NUCLEOTIDE SEQUENCE [LARGE SCALE GENOMIC DNA]</scope>
    <source>
        <strain evidence="3 4">OF01-2LB</strain>
    </source>
</reference>
<sequence>MKKNRDSNIELLRIIAALFVLSYHTVNATVDINALELPSRFVMTGLFFGMGRISVNIFVIISAWFLCEQNFKFERITNTWLSTIFYTVPIAISFVCFCKADLVYLITNMFPVFFQPLWFITAYIFLLFLTPLLNLILSKYEKRKCRNMIIFLSALFVLPMTFLPRVRGGILF</sequence>